<feature type="transmembrane region" description="Helical" evidence="1">
    <location>
        <begin position="134"/>
        <end position="159"/>
    </location>
</feature>
<keyword evidence="1" id="KW-0812">Transmembrane</keyword>
<feature type="transmembrane region" description="Helical" evidence="1">
    <location>
        <begin position="12"/>
        <end position="33"/>
    </location>
</feature>
<feature type="transmembrane region" description="Helical" evidence="1">
    <location>
        <begin position="40"/>
        <end position="58"/>
    </location>
</feature>
<accession>K9VWG4</accession>
<dbReference type="AlphaFoldDB" id="K9VWG4"/>
<keyword evidence="1" id="KW-0472">Membrane</keyword>
<dbReference type="KEGG" id="cep:Cri9333_1551"/>
<dbReference type="HOGENOM" id="CLU_098314_0_0_3"/>
<evidence type="ECO:0000256" key="1">
    <source>
        <dbReference type="SAM" id="Phobius"/>
    </source>
</evidence>
<dbReference type="RefSeq" id="WP_015202564.1">
    <property type="nucleotide sequence ID" value="NC_019753.1"/>
</dbReference>
<evidence type="ECO:0008006" key="4">
    <source>
        <dbReference type="Google" id="ProtNLM"/>
    </source>
</evidence>
<organism evidence="2 3">
    <name type="scientific">Crinalium epipsammum PCC 9333</name>
    <dbReference type="NCBI Taxonomy" id="1173022"/>
    <lineage>
        <taxon>Bacteria</taxon>
        <taxon>Bacillati</taxon>
        <taxon>Cyanobacteriota</taxon>
        <taxon>Cyanophyceae</taxon>
        <taxon>Gomontiellales</taxon>
        <taxon>Gomontiellaceae</taxon>
        <taxon>Crinalium</taxon>
    </lineage>
</organism>
<sequence>MRSSWSEPFLWIHLAGLAVVPLFLGLCWVFLAVGDPQLPVWVEFLLVAGIGIAPILWMQLTRPFYIFSILVLAIKPSHLTSDQQRLLSLFKTPIHQWLASVGAILMLLVLWQIYQVAPLATIVGFPLTSRFLGLFLASLAFLASNLFLQVPLSVLLVLLTNETKLAATEPFPIVKIFQDFTVPGLQVNRILPIADKKLAVVNNDTPQITPKQG</sequence>
<proteinExistence type="predicted"/>
<feature type="transmembrane region" description="Helical" evidence="1">
    <location>
        <begin position="94"/>
        <end position="114"/>
    </location>
</feature>
<dbReference type="eggNOG" id="ENOG502ZYH1">
    <property type="taxonomic scope" value="Bacteria"/>
</dbReference>
<dbReference type="Proteomes" id="UP000010472">
    <property type="component" value="Chromosome"/>
</dbReference>
<gene>
    <name evidence="2" type="ORF">Cri9333_1551</name>
</gene>
<reference evidence="2 3" key="1">
    <citation type="submission" date="2012-06" db="EMBL/GenBank/DDBJ databases">
        <title>Finished chromosome of genome of Crinalium epipsammum PCC 9333.</title>
        <authorList>
            <consortium name="US DOE Joint Genome Institute"/>
            <person name="Gugger M."/>
            <person name="Coursin T."/>
            <person name="Rippka R."/>
            <person name="Tandeau De Marsac N."/>
            <person name="Huntemann M."/>
            <person name="Wei C.-L."/>
            <person name="Han J."/>
            <person name="Detter J.C."/>
            <person name="Han C."/>
            <person name="Tapia R."/>
            <person name="Davenport K."/>
            <person name="Daligault H."/>
            <person name="Erkkila T."/>
            <person name="Gu W."/>
            <person name="Munk A.C.C."/>
            <person name="Teshima H."/>
            <person name="Xu Y."/>
            <person name="Chain P."/>
            <person name="Chen A."/>
            <person name="Krypides N."/>
            <person name="Mavromatis K."/>
            <person name="Markowitz V."/>
            <person name="Szeto E."/>
            <person name="Ivanova N."/>
            <person name="Mikhailova N."/>
            <person name="Ovchinnikova G."/>
            <person name="Pagani I."/>
            <person name="Pati A."/>
            <person name="Goodwin L."/>
            <person name="Peters L."/>
            <person name="Pitluck S."/>
            <person name="Woyke T."/>
            <person name="Kerfeld C."/>
        </authorList>
    </citation>
    <scope>NUCLEOTIDE SEQUENCE [LARGE SCALE GENOMIC DNA]</scope>
    <source>
        <strain evidence="2 3">PCC 9333</strain>
    </source>
</reference>
<dbReference type="NCBIfam" id="NF033183">
    <property type="entry name" value="colliding_TM"/>
    <property type="match status" value="1"/>
</dbReference>
<keyword evidence="1" id="KW-1133">Transmembrane helix</keyword>
<dbReference type="OrthoDB" id="484731at2"/>
<protein>
    <recommendedName>
        <fullName evidence="4">Low-complexity tail membrane protein</fullName>
    </recommendedName>
</protein>
<dbReference type="STRING" id="1173022.Cri9333_1551"/>
<dbReference type="EMBL" id="CP003620">
    <property type="protein sequence ID" value="AFZ12443.1"/>
    <property type="molecule type" value="Genomic_DNA"/>
</dbReference>
<evidence type="ECO:0000313" key="2">
    <source>
        <dbReference type="EMBL" id="AFZ12443.1"/>
    </source>
</evidence>
<dbReference type="InterPro" id="IPR049610">
    <property type="entry name" value="LCTMP-like"/>
</dbReference>
<keyword evidence="3" id="KW-1185">Reference proteome</keyword>
<name>K9VWG4_9CYAN</name>
<evidence type="ECO:0000313" key="3">
    <source>
        <dbReference type="Proteomes" id="UP000010472"/>
    </source>
</evidence>
<dbReference type="PATRIC" id="fig|1173022.3.peg.1676"/>